<dbReference type="RefSeq" id="WP_126611546.1">
    <property type="nucleotide sequence ID" value="NZ_CP034562.1"/>
</dbReference>
<keyword evidence="2" id="KW-1185">Reference proteome</keyword>
<name>A0A3Q9FJ63_9BACT</name>
<evidence type="ECO:0000313" key="1">
    <source>
        <dbReference type="EMBL" id="AZQ61259.1"/>
    </source>
</evidence>
<dbReference type="EMBL" id="CP034562">
    <property type="protein sequence ID" value="AZQ61259.1"/>
    <property type="molecule type" value="Genomic_DNA"/>
</dbReference>
<reference evidence="1 2" key="1">
    <citation type="submission" date="2018-12" db="EMBL/GenBank/DDBJ databases">
        <title>Flammeovirga pectinis sp. nov., isolated from the gut of the Korean scallop, Patinopecten yessoensis.</title>
        <authorList>
            <person name="Bae J.-W."/>
            <person name="Jeong Y.-S."/>
            <person name="Kang W."/>
        </authorList>
    </citation>
    <scope>NUCLEOTIDE SEQUENCE [LARGE SCALE GENOMIC DNA]</scope>
    <source>
        <strain evidence="1 2">L12M1</strain>
    </source>
</reference>
<sequence>MKKILQFLLPPILLLSLALIFNACQPIESYPLKTGYMEFNWEGCKTLTAKVTVLDRYAMEPPIYGATKLFTRASDTVMVSKIEFTYRGTCTIEPYKNPETFPYSSVKQTFTVSSNSTSYPQLWDTYNPNN</sequence>
<accession>A0A3Q9FJ63</accession>
<proteinExistence type="predicted"/>
<evidence type="ECO:0000313" key="2">
    <source>
        <dbReference type="Proteomes" id="UP000267268"/>
    </source>
</evidence>
<gene>
    <name evidence="1" type="ORF">EI427_03190</name>
</gene>
<dbReference type="Proteomes" id="UP000267268">
    <property type="component" value="Chromosome 1"/>
</dbReference>
<dbReference type="KEGG" id="fll:EI427_03190"/>
<dbReference type="AlphaFoldDB" id="A0A3Q9FJ63"/>
<dbReference type="OrthoDB" id="981060at2"/>
<protein>
    <submittedName>
        <fullName evidence="1">Uncharacterized protein</fullName>
    </submittedName>
</protein>
<organism evidence="1 2">
    <name type="scientific">Flammeovirga pectinis</name>
    <dbReference type="NCBI Taxonomy" id="2494373"/>
    <lineage>
        <taxon>Bacteria</taxon>
        <taxon>Pseudomonadati</taxon>
        <taxon>Bacteroidota</taxon>
        <taxon>Cytophagia</taxon>
        <taxon>Cytophagales</taxon>
        <taxon>Flammeovirgaceae</taxon>
        <taxon>Flammeovirga</taxon>
    </lineage>
</organism>